<dbReference type="GO" id="GO:0015420">
    <property type="term" value="F:ABC-type vitamin B12 transporter activity"/>
    <property type="evidence" value="ECO:0007669"/>
    <property type="project" value="UniProtKB-UniRule"/>
</dbReference>
<protein>
    <recommendedName>
        <fullName evidence="9">Cobalamin biosynthesis protein CobD</fullName>
    </recommendedName>
</protein>
<accession>A0A8J7VZ36</accession>
<keyword evidence="5 9" id="KW-0169">Cobalamin biosynthesis</keyword>
<dbReference type="UniPathway" id="UPA00148"/>
<feature type="transmembrane region" description="Helical" evidence="9">
    <location>
        <begin position="159"/>
        <end position="179"/>
    </location>
</feature>
<feature type="transmembrane region" description="Helical" evidence="9">
    <location>
        <begin position="298"/>
        <end position="321"/>
    </location>
</feature>
<dbReference type="AlphaFoldDB" id="A0A8J7VZ36"/>
<evidence type="ECO:0000256" key="3">
    <source>
        <dbReference type="ARBA" id="ARBA00006263"/>
    </source>
</evidence>
<dbReference type="NCBIfam" id="TIGR00380">
    <property type="entry name" value="cobal_cbiB"/>
    <property type="match status" value="1"/>
</dbReference>
<comment type="function">
    <text evidence="9">Converts cobyric acid to cobinamide by the addition of aminopropanol on the F carboxylic group.</text>
</comment>
<dbReference type="HAMAP" id="MF_00024">
    <property type="entry name" value="CobD_CbiB"/>
    <property type="match status" value="1"/>
</dbReference>
<evidence type="ECO:0000256" key="2">
    <source>
        <dbReference type="ARBA" id="ARBA00004953"/>
    </source>
</evidence>
<reference evidence="10" key="2">
    <citation type="submission" date="2021-04" db="EMBL/GenBank/DDBJ databases">
        <authorList>
            <person name="Liu J."/>
        </authorList>
    </citation>
    <scope>NUCLEOTIDE SEQUENCE</scope>
    <source>
        <strain evidence="10">BAD-6</strain>
    </source>
</reference>
<comment type="subcellular location">
    <subcellularLocation>
        <location evidence="1 9">Cell membrane</location>
        <topology evidence="1 9">Multi-pass membrane protein</topology>
    </subcellularLocation>
</comment>
<evidence type="ECO:0000256" key="1">
    <source>
        <dbReference type="ARBA" id="ARBA00004651"/>
    </source>
</evidence>
<gene>
    <name evidence="9 10" type="primary">cobD</name>
    <name evidence="10" type="ORF">KCX82_05600</name>
</gene>
<keyword evidence="7 9" id="KW-1133">Transmembrane helix</keyword>
<comment type="caution">
    <text evidence="10">The sequence shown here is derived from an EMBL/GenBank/DDBJ whole genome shotgun (WGS) entry which is preliminary data.</text>
</comment>
<dbReference type="PANTHER" id="PTHR34308">
    <property type="entry name" value="COBALAMIN BIOSYNTHESIS PROTEIN CBIB"/>
    <property type="match status" value="1"/>
</dbReference>
<evidence type="ECO:0000313" key="11">
    <source>
        <dbReference type="Proteomes" id="UP000675664"/>
    </source>
</evidence>
<dbReference type="Proteomes" id="UP000675664">
    <property type="component" value="Unassembled WGS sequence"/>
</dbReference>
<dbReference type="Pfam" id="PF03186">
    <property type="entry name" value="CobD_Cbib"/>
    <property type="match status" value="1"/>
</dbReference>
<evidence type="ECO:0000256" key="6">
    <source>
        <dbReference type="ARBA" id="ARBA00022692"/>
    </source>
</evidence>
<evidence type="ECO:0000256" key="9">
    <source>
        <dbReference type="HAMAP-Rule" id="MF_00024"/>
    </source>
</evidence>
<keyword evidence="8 9" id="KW-0472">Membrane</keyword>
<comment type="pathway">
    <text evidence="2 9">Cofactor biosynthesis; adenosylcobalamin biosynthesis.</text>
</comment>
<evidence type="ECO:0000256" key="7">
    <source>
        <dbReference type="ARBA" id="ARBA00022989"/>
    </source>
</evidence>
<evidence type="ECO:0000313" key="10">
    <source>
        <dbReference type="EMBL" id="MBR0597336.1"/>
    </source>
</evidence>
<feature type="transmembrane region" description="Helical" evidence="9">
    <location>
        <begin position="206"/>
        <end position="226"/>
    </location>
</feature>
<sequence length="322" mass="35639">MSNMLALAIGFALDLIFGDPHWMPHPIRLIGNLISIGEQKVRSIFPRTKKGEWLGGFVLAICIMVVSAMAPYMILWFAGTVHIILKIGIEAVMCYQILSVKSLKTESMKVYRELIREDLTGARSMVSMIVGRDVQHLDQEQITRAAVETVAENTSDGTVAPLLFMALGGAPLGFLYKAVNTMDSMIGYKNDQYLYFGRFAAKLDDAVNFIPARIAACLMILAAGLLKMDYKNAWRIFLRDRFNHASPNSAQTESVCAGALGVELAGDAYYFGTLYPKKTIGDPTRPIDYADIPRANRLLYGTAWLTFALCIIGMGVAVWILY</sequence>
<evidence type="ECO:0000256" key="4">
    <source>
        <dbReference type="ARBA" id="ARBA00022475"/>
    </source>
</evidence>
<feature type="transmembrane region" description="Helical" evidence="9">
    <location>
        <begin position="53"/>
        <end position="78"/>
    </location>
</feature>
<keyword evidence="6 9" id="KW-0812">Transmembrane</keyword>
<keyword evidence="4 9" id="KW-1003">Cell membrane</keyword>
<dbReference type="GO" id="GO:0048472">
    <property type="term" value="F:threonine-phosphate decarboxylase activity"/>
    <property type="evidence" value="ECO:0007669"/>
    <property type="project" value="InterPro"/>
</dbReference>
<keyword evidence="11" id="KW-1185">Reference proteome</keyword>
<organism evidence="10 11">
    <name type="scientific">Sinanaerobacter chloroacetimidivorans</name>
    <dbReference type="NCBI Taxonomy" id="2818044"/>
    <lineage>
        <taxon>Bacteria</taxon>
        <taxon>Bacillati</taxon>
        <taxon>Bacillota</taxon>
        <taxon>Clostridia</taxon>
        <taxon>Peptostreptococcales</taxon>
        <taxon>Anaerovoracaceae</taxon>
        <taxon>Sinanaerobacter</taxon>
    </lineage>
</organism>
<reference evidence="10" key="1">
    <citation type="submission" date="2021-04" db="EMBL/GenBank/DDBJ databases">
        <title>Sinoanaerobacter chloroacetimidivorans sp. nov., an obligate anaerobic bacterium isolated from anaerobic sludge.</title>
        <authorList>
            <person name="Bao Y."/>
        </authorList>
    </citation>
    <scope>NUCLEOTIDE SEQUENCE</scope>
    <source>
        <strain evidence="10">BAD-6</strain>
    </source>
</reference>
<name>A0A8J7VZ36_9FIRM</name>
<dbReference type="GO" id="GO:0005886">
    <property type="term" value="C:plasma membrane"/>
    <property type="evidence" value="ECO:0007669"/>
    <property type="project" value="UniProtKB-SubCell"/>
</dbReference>
<comment type="similarity">
    <text evidence="3 9">Belongs to the CobD/CbiB family.</text>
</comment>
<proteinExistence type="inferred from homology"/>
<dbReference type="GO" id="GO:0009236">
    <property type="term" value="P:cobalamin biosynthetic process"/>
    <property type="evidence" value="ECO:0007669"/>
    <property type="project" value="UniProtKB-UniRule"/>
</dbReference>
<dbReference type="PANTHER" id="PTHR34308:SF1">
    <property type="entry name" value="COBALAMIN BIOSYNTHESIS PROTEIN CBIB"/>
    <property type="match status" value="1"/>
</dbReference>
<evidence type="ECO:0000256" key="5">
    <source>
        <dbReference type="ARBA" id="ARBA00022573"/>
    </source>
</evidence>
<dbReference type="InterPro" id="IPR004485">
    <property type="entry name" value="Cobalamin_biosynth_CobD/CbiB"/>
</dbReference>
<dbReference type="EMBL" id="JAGSND010000003">
    <property type="protein sequence ID" value="MBR0597336.1"/>
    <property type="molecule type" value="Genomic_DNA"/>
</dbReference>
<comment type="caution">
    <text evidence="9">Lacks conserved residue(s) required for the propagation of feature annotation.</text>
</comment>
<evidence type="ECO:0000256" key="8">
    <source>
        <dbReference type="ARBA" id="ARBA00023136"/>
    </source>
</evidence>